<evidence type="ECO:0000313" key="2">
    <source>
        <dbReference type="EMBL" id="QBQ35463.1"/>
    </source>
</evidence>
<evidence type="ECO:0000313" key="3">
    <source>
        <dbReference type="Proteomes" id="UP000294359"/>
    </source>
</evidence>
<accession>A0A4P7BBL4</accession>
<organism evidence="1 4">
    <name type="scientific">Pseudoduganella plicata</name>
    <dbReference type="NCBI Taxonomy" id="321984"/>
    <lineage>
        <taxon>Bacteria</taxon>
        <taxon>Pseudomonadati</taxon>
        <taxon>Pseudomonadota</taxon>
        <taxon>Betaproteobacteria</taxon>
        <taxon>Burkholderiales</taxon>
        <taxon>Oxalobacteraceae</taxon>
        <taxon>Telluria group</taxon>
        <taxon>Pseudoduganella</taxon>
    </lineage>
</organism>
<sequence length="118" mass="12956">MKRHIFSVKFGSGNVNATWLFDQTKSNPCRVSQGDEIEFVFGGTGKLGECVLLSGTNIANEPASPFSEMTPIRLHQNKVVTISQPSQTWGFTLAFTVITDQGTQFQYIPDPELQVGST</sequence>
<protein>
    <recommendedName>
        <fullName evidence="5">IPT/TIG domain-containing protein</fullName>
    </recommendedName>
</protein>
<evidence type="ECO:0008006" key="5">
    <source>
        <dbReference type="Google" id="ProtNLM"/>
    </source>
</evidence>
<dbReference type="EMBL" id="BMWW01000007">
    <property type="protein sequence ID" value="GGZ01983.1"/>
    <property type="molecule type" value="Genomic_DNA"/>
</dbReference>
<reference evidence="1" key="3">
    <citation type="submission" date="2022-12" db="EMBL/GenBank/DDBJ databases">
        <authorList>
            <person name="Sun Q."/>
            <person name="Kim S."/>
        </authorList>
    </citation>
    <scope>NUCLEOTIDE SEQUENCE</scope>
    <source>
        <strain evidence="1">KCTC 12344</strain>
    </source>
</reference>
<reference evidence="2 3" key="2">
    <citation type="submission" date="2019-03" db="EMBL/GenBank/DDBJ databases">
        <title>Draft Genome Sequences of Six Type Strains of the Genus Massilia.</title>
        <authorList>
            <person name="Miess H."/>
            <person name="Frediansyhah A."/>
            <person name="Gross H."/>
        </authorList>
    </citation>
    <scope>NUCLEOTIDE SEQUENCE [LARGE SCALE GENOMIC DNA]</scope>
    <source>
        <strain evidence="2 3">DSM 17505</strain>
    </source>
</reference>
<gene>
    <name evidence="2" type="ORF">E1742_04250</name>
    <name evidence="1" type="ORF">GCM10007388_39660</name>
</gene>
<evidence type="ECO:0000313" key="4">
    <source>
        <dbReference type="Proteomes" id="UP000619512"/>
    </source>
</evidence>
<keyword evidence="3" id="KW-1185">Reference proteome</keyword>
<proteinExistence type="predicted"/>
<dbReference type="Proteomes" id="UP000619512">
    <property type="component" value="Unassembled WGS sequence"/>
</dbReference>
<dbReference type="RefSeq" id="WP_134383702.1">
    <property type="nucleotide sequence ID" value="NZ_BMWW01000007.1"/>
</dbReference>
<name>A0A4P7BBL4_9BURK</name>
<dbReference type="OrthoDB" id="8754848at2"/>
<evidence type="ECO:0000313" key="1">
    <source>
        <dbReference type="EMBL" id="GGZ01983.1"/>
    </source>
</evidence>
<dbReference type="AlphaFoldDB" id="A0A4P7BBL4"/>
<reference evidence="1" key="1">
    <citation type="journal article" date="2014" name="Int. J. Syst. Evol. Microbiol.">
        <title>Complete genome sequence of Corynebacterium casei LMG S-19264T (=DSM 44701T), isolated from a smear-ripened cheese.</title>
        <authorList>
            <consortium name="US DOE Joint Genome Institute (JGI-PGF)"/>
            <person name="Walter F."/>
            <person name="Albersmeier A."/>
            <person name="Kalinowski J."/>
            <person name="Ruckert C."/>
        </authorList>
    </citation>
    <scope>NUCLEOTIDE SEQUENCE</scope>
    <source>
        <strain evidence="1">KCTC 12344</strain>
    </source>
</reference>
<dbReference type="EMBL" id="CP038026">
    <property type="protein sequence ID" value="QBQ35463.1"/>
    <property type="molecule type" value="Genomic_DNA"/>
</dbReference>
<dbReference type="Proteomes" id="UP000294359">
    <property type="component" value="Chromosome"/>
</dbReference>